<evidence type="ECO:0008006" key="5">
    <source>
        <dbReference type="Google" id="ProtNLM"/>
    </source>
</evidence>
<keyword evidence="2" id="KW-0472">Membrane</keyword>
<evidence type="ECO:0000313" key="3">
    <source>
        <dbReference type="EMBL" id="MFC4823463.1"/>
    </source>
</evidence>
<sequence length="176" mass="19543">MTDEWTFRTVTGTATATDGELRVSGSVRRLFVEKWRDGWKRNDTDHRLLFVLSVLGSGGFVARAITSARDVLTGNADVLSLLVLACAAFVVGVVAYRSVRTRTVSLRQVEAVRRVDDDELRVVCEGDRDDLEIETPTETEADEAVEILRLRGVSVGETADTDDDPGFRERLRAKIE</sequence>
<feature type="transmembrane region" description="Helical" evidence="2">
    <location>
        <begin position="78"/>
        <end position="99"/>
    </location>
</feature>
<keyword evidence="2" id="KW-0812">Transmembrane</keyword>
<name>A0ABD5PYN3_9EURY</name>
<dbReference type="Proteomes" id="UP001595945">
    <property type="component" value="Unassembled WGS sequence"/>
</dbReference>
<keyword evidence="4" id="KW-1185">Reference proteome</keyword>
<evidence type="ECO:0000313" key="4">
    <source>
        <dbReference type="Proteomes" id="UP001595945"/>
    </source>
</evidence>
<protein>
    <recommendedName>
        <fullName evidence="5">PH domain-containing protein</fullName>
    </recommendedName>
</protein>
<reference evidence="3 4" key="1">
    <citation type="journal article" date="2019" name="Int. J. Syst. Evol. Microbiol.">
        <title>The Global Catalogue of Microorganisms (GCM) 10K type strain sequencing project: providing services to taxonomists for standard genome sequencing and annotation.</title>
        <authorList>
            <consortium name="The Broad Institute Genomics Platform"/>
            <consortium name="The Broad Institute Genome Sequencing Center for Infectious Disease"/>
            <person name="Wu L."/>
            <person name="Ma J."/>
        </authorList>
    </citation>
    <scope>NUCLEOTIDE SEQUENCE [LARGE SCALE GENOMIC DNA]</scope>
    <source>
        <strain evidence="3 4">XZYJ18</strain>
    </source>
</reference>
<comment type="caution">
    <text evidence="3">The sequence shown here is derived from an EMBL/GenBank/DDBJ whole genome shotgun (WGS) entry which is preliminary data.</text>
</comment>
<organism evidence="3 4">
    <name type="scientific">Halorussus aquaticus</name>
    <dbReference type="NCBI Taxonomy" id="2953748"/>
    <lineage>
        <taxon>Archaea</taxon>
        <taxon>Methanobacteriati</taxon>
        <taxon>Methanobacteriota</taxon>
        <taxon>Stenosarchaea group</taxon>
        <taxon>Halobacteria</taxon>
        <taxon>Halobacteriales</taxon>
        <taxon>Haladaptataceae</taxon>
        <taxon>Halorussus</taxon>
    </lineage>
</organism>
<dbReference type="EMBL" id="JBHSHT010000001">
    <property type="protein sequence ID" value="MFC4823463.1"/>
    <property type="molecule type" value="Genomic_DNA"/>
</dbReference>
<feature type="transmembrane region" description="Helical" evidence="2">
    <location>
        <begin position="48"/>
        <end position="66"/>
    </location>
</feature>
<keyword evidence="2" id="KW-1133">Transmembrane helix</keyword>
<dbReference type="RefSeq" id="WP_254267066.1">
    <property type="nucleotide sequence ID" value="NZ_CP100400.1"/>
</dbReference>
<evidence type="ECO:0000256" key="2">
    <source>
        <dbReference type="SAM" id="Phobius"/>
    </source>
</evidence>
<feature type="compositionally biased region" description="Basic and acidic residues" evidence="1">
    <location>
        <begin position="165"/>
        <end position="176"/>
    </location>
</feature>
<evidence type="ECO:0000256" key="1">
    <source>
        <dbReference type="SAM" id="MobiDB-lite"/>
    </source>
</evidence>
<dbReference type="GeneID" id="73045486"/>
<feature type="region of interest" description="Disordered" evidence="1">
    <location>
        <begin position="156"/>
        <end position="176"/>
    </location>
</feature>
<accession>A0ABD5PYN3</accession>
<dbReference type="AlphaFoldDB" id="A0ABD5PYN3"/>
<gene>
    <name evidence="3" type="ORF">ACFO9K_04230</name>
</gene>
<proteinExistence type="predicted"/>